<dbReference type="OrthoDB" id="4161150at2759"/>
<protein>
    <submittedName>
        <fullName evidence="3">Uncharacterized protein</fullName>
    </submittedName>
</protein>
<dbReference type="HOGENOM" id="CLU_249629_0_0_1"/>
<evidence type="ECO:0000313" key="4">
    <source>
        <dbReference type="Proteomes" id="UP000054342"/>
    </source>
</evidence>
<feature type="region of interest" description="Disordered" evidence="2">
    <location>
        <begin position="1111"/>
        <end position="1145"/>
    </location>
</feature>
<feature type="coiled-coil region" evidence="1">
    <location>
        <begin position="363"/>
        <end position="390"/>
    </location>
</feature>
<feature type="compositionally biased region" description="Basic and acidic residues" evidence="2">
    <location>
        <begin position="240"/>
        <end position="255"/>
    </location>
</feature>
<feature type="compositionally biased region" description="Basic and acidic residues" evidence="2">
    <location>
        <begin position="1326"/>
        <end position="1336"/>
    </location>
</feature>
<dbReference type="EMBL" id="KN847318">
    <property type="protein sequence ID" value="KIW58498.1"/>
    <property type="molecule type" value="Genomic_DNA"/>
</dbReference>
<feature type="compositionally biased region" description="Polar residues" evidence="2">
    <location>
        <begin position="1401"/>
        <end position="1419"/>
    </location>
</feature>
<organism evidence="3 4">
    <name type="scientific">Exophiala xenobiotica</name>
    <dbReference type="NCBI Taxonomy" id="348802"/>
    <lineage>
        <taxon>Eukaryota</taxon>
        <taxon>Fungi</taxon>
        <taxon>Dikarya</taxon>
        <taxon>Ascomycota</taxon>
        <taxon>Pezizomycotina</taxon>
        <taxon>Eurotiomycetes</taxon>
        <taxon>Chaetothyriomycetidae</taxon>
        <taxon>Chaetothyriales</taxon>
        <taxon>Herpotrichiellaceae</taxon>
        <taxon>Exophiala</taxon>
    </lineage>
</organism>
<dbReference type="RefSeq" id="XP_013319082.1">
    <property type="nucleotide sequence ID" value="XM_013463628.1"/>
</dbReference>
<feature type="compositionally biased region" description="Polar residues" evidence="2">
    <location>
        <begin position="206"/>
        <end position="223"/>
    </location>
</feature>
<feature type="compositionally biased region" description="Polar residues" evidence="2">
    <location>
        <begin position="282"/>
        <end position="298"/>
    </location>
</feature>
<feature type="coiled-coil region" evidence="1">
    <location>
        <begin position="743"/>
        <end position="1013"/>
    </location>
</feature>
<keyword evidence="1" id="KW-0175">Coiled coil</keyword>
<evidence type="ECO:0000313" key="3">
    <source>
        <dbReference type="EMBL" id="KIW58498.1"/>
    </source>
</evidence>
<feature type="region of interest" description="Disordered" evidence="2">
    <location>
        <begin position="1"/>
        <end position="113"/>
    </location>
</feature>
<proteinExistence type="predicted"/>
<reference evidence="3 4" key="1">
    <citation type="submission" date="2015-01" db="EMBL/GenBank/DDBJ databases">
        <title>The Genome Sequence of Exophiala xenobiotica CBS118157.</title>
        <authorList>
            <consortium name="The Broad Institute Genomics Platform"/>
            <person name="Cuomo C."/>
            <person name="de Hoog S."/>
            <person name="Gorbushina A."/>
            <person name="Stielow B."/>
            <person name="Teixiera M."/>
            <person name="Abouelleil A."/>
            <person name="Chapman S.B."/>
            <person name="Priest M."/>
            <person name="Young S.K."/>
            <person name="Wortman J."/>
            <person name="Nusbaum C."/>
            <person name="Birren B."/>
        </authorList>
    </citation>
    <scope>NUCLEOTIDE SEQUENCE [LARGE SCALE GENOMIC DNA]</scope>
    <source>
        <strain evidence="3 4">CBS 118157</strain>
    </source>
</reference>
<feature type="compositionally biased region" description="Polar residues" evidence="2">
    <location>
        <begin position="1228"/>
        <end position="1237"/>
    </location>
</feature>
<sequence length="1463" mass="163435">MQDAATEPASADNDQVQHQPAPAGIHHSNVNDIIEDDGDFDDASLDSDVLQTTLASDHMEDSPLTKSLANRSHTRTASQPILAGAKQFSRPVDDHQHGQTDNSNPMDQFNFAPRNMKIPTTAPQKQTALSVETPKQDGNHAYSHTPPQSFPSISTTREHATASFQHGTTQSNVLTVISHELQAYEETRDTSPSSAVSEPVHAEVSCQPNRRSISSQPQDSNCHSGMLSEEEGPRQLLEPDNDHESIREEEKEHSTDVSVITQMATACNQVPPPATPRGPTVDLTTPTYTGRRQASRTGHSNRRRSTRAGGPPIHGSRIMKTPMRNPTRRHHQHPQLLSPVFNAPRQPTEEDLLYLLLARTRHKDEELHRAGQLEEENERLRVQNEGSNANLTQALRLQAESEAQNNTLTQNLTAFKEKYYKLKKWALEANKDCERLSNETSGIKRSLAEVVRDRDDLVSQLCHLQSNSAKATEQMGTLRSHVASVKSEVLKQSAALSQLYGQYVEQSDHLTHEKNRCRKLDTHIVFLEQENRTQAARSHHELRSLDRRYEETCKKLQQLIRVTEGSQTMNEESFRTGLNMLQSIADKDLTTNADLQPILKALGTVNSTIEAAPKAIINRFQENISILQNDWQAKASAEASSLLSVAQSDNGDLVEAQMQVARLQERALQYDAMLELLSQARNAAEEREKQERTENRKTLEDLRALGEPKELQKQITDLQNQVGELSTRYLATSSTLDRSKQEVGEQQQVIQVLRVTLAEAEQERDSLRTVAAEAEEDLRHCNKQIDEQTKRLDSMDIEIRDLRTNLDQDHKISQETIEQLGKDKSKLENKLEKVEMEKKAIALEKDAVQSRVTSLENEVLDASENARKLAETTAILEATKAESERLKNLQSQLDALKQASQTQQEHISTKTVEVTTLRDQVTELRRTNTKLEGDVEHAQNLAKDRDSLEIDLLDVRKQLARKAILEAEEEKLESELAVIRNRASEADSLQQENEQLNQTIASISTDLTQARKESVQLPSLCQTIAEKDLSLAILRKQLEDATVQVNENVKNKVVLQYKDEHIATLEQEKSKLEQEQSALQQEKVNLEQEKLALQQQLMKCEGELSNALLDHEARQSNPQRRVADRSGKGALAAKHSTFHEQVERVEGAEYLEDEIVGTQKDPTPQPTGSTTIVPETQFDPQLETQGGHNSLLLGEDLLNEDSSDLTSPPGESDHEDDEFDPDREIFGAQSTQQSPRTQPEEGQFGGHRQTLRRAPSSAYSSQSEQMLLDQVGQDEAQSVSGTFMRPPAFNLGLDAVQEETATHGVPSKSLPRNRGNLDTGLGARRLRSESRARGRESTPFPEATPNPRLSRESTPIVPRERYQPNSAAKRRIERDDTSAGSASVAKRSKRTPANLEVKVPSTPSAKTQPGDQTPSTRLKSSLRHGSSVVGTNAPAPGKNQRNPKGQRKGSRQDKYANRFAAET</sequence>
<feature type="compositionally biased region" description="Polar residues" evidence="2">
    <location>
        <begin position="145"/>
        <end position="155"/>
    </location>
</feature>
<name>A0A0D2ES25_9EURO</name>
<feature type="compositionally biased region" description="Acidic residues" evidence="2">
    <location>
        <begin position="33"/>
        <end position="45"/>
    </location>
</feature>
<feature type="region of interest" description="Disordered" evidence="2">
    <location>
        <begin position="135"/>
        <end position="167"/>
    </location>
</feature>
<feature type="compositionally biased region" description="Polar residues" evidence="2">
    <location>
        <begin position="64"/>
        <end position="79"/>
    </location>
</feature>
<keyword evidence="4" id="KW-1185">Reference proteome</keyword>
<feature type="coiled-coil region" evidence="1">
    <location>
        <begin position="1055"/>
        <end position="1103"/>
    </location>
</feature>
<dbReference type="Proteomes" id="UP000054342">
    <property type="component" value="Unassembled WGS sequence"/>
</dbReference>
<dbReference type="STRING" id="348802.A0A0D2ES25"/>
<evidence type="ECO:0000256" key="2">
    <source>
        <dbReference type="SAM" id="MobiDB-lite"/>
    </source>
</evidence>
<dbReference type="GeneID" id="25324918"/>
<feature type="region of interest" description="Disordered" evidence="2">
    <location>
        <begin position="1199"/>
        <end position="1463"/>
    </location>
</feature>
<feature type="coiled-coil region" evidence="1">
    <location>
        <begin position="653"/>
        <end position="702"/>
    </location>
</feature>
<feature type="region of interest" description="Disordered" evidence="2">
    <location>
        <begin position="184"/>
        <end position="319"/>
    </location>
</feature>
<accession>A0A0D2ES25</accession>
<feature type="compositionally biased region" description="Polar residues" evidence="2">
    <location>
        <begin position="256"/>
        <end position="268"/>
    </location>
</feature>
<gene>
    <name evidence="3" type="ORF">PV05_03010</name>
</gene>
<evidence type="ECO:0000256" key="1">
    <source>
        <dbReference type="SAM" id="Coils"/>
    </source>
</evidence>